<feature type="transmembrane region" description="Helical" evidence="6">
    <location>
        <begin position="194"/>
        <end position="214"/>
    </location>
</feature>
<dbReference type="eggNOG" id="ENOG5034C2Y">
    <property type="taxonomic scope" value="Bacteria"/>
</dbReference>
<dbReference type="Pfam" id="PF03631">
    <property type="entry name" value="Virul_fac_BrkB"/>
    <property type="match status" value="1"/>
</dbReference>
<feature type="transmembrane region" description="Helical" evidence="6">
    <location>
        <begin position="122"/>
        <end position="153"/>
    </location>
</feature>
<dbReference type="PANTHER" id="PTHR30213">
    <property type="entry name" value="INNER MEMBRANE PROTEIN YHJD"/>
    <property type="match status" value="1"/>
</dbReference>
<dbReference type="GO" id="GO:0005886">
    <property type="term" value="C:plasma membrane"/>
    <property type="evidence" value="ECO:0007669"/>
    <property type="project" value="UniProtKB-SubCell"/>
</dbReference>
<keyword evidence="5 6" id="KW-0472">Membrane</keyword>
<organism evidence="7 8">
    <name type="scientific">Coprobacillus cateniformis</name>
    <dbReference type="NCBI Taxonomy" id="100884"/>
    <lineage>
        <taxon>Bacteria</taxon>
        <taxon>Bacillati</taxon>
        <taxon>Bacillota</taxon>
        <taxon>Erysipelotrichia</taxon>
        <taxon>Erysipelotrichales</taxon>
        <taxon>Coprobacillaceae</taxon>
        <taxon>Coprobacillus</taxon>
    </lineage>
</organism>
<dbReference type="RefSeq" id="WP_008790502.1">
    <property type="nucleotide sequence ID" value="NZ_AKCB01000001.1"/>
</dbReference>
<dbReference type="EMBL" id="ADKX01000048">
    <property type="protein sequence ID" value="EFW03356.1"/>
    <property type="molecule type" value="Genomic_DNA"/>
</dbReference>
<proteinExistence type="predicted"/>
<dbReference type="GeneID" id="78228649"/>
<keyword evidence="3 6" id="KW-0812">Transmembrane</keyword>
<reference evidence="7 8" key="1">
    <citation type="submission" date="2010-12" db="EMBL/GenBank/DDBJ databases">
        <title>The Genome Sequence of Coprobacillus sp. strain 29_1.</title>
        <authorList>
            <consortium name="The Broad Institute Genome Sequencing Platform"/>
            <person name="Earl A."/>
            <person name="Ward D."/>
            <person name="Feldgarden M."/>
            <person name="Gevers D."/>
            <person name="Daigneault M."/>
            <person name="Sibley C.D."/>
            <person name="White A."/>
            <person name="Strauss J."/>
            <person name="Allen-Vercoe E."/>
            <person name="Young S.K."/>
            <person name="Zeng Q."/>
            <person name="Gargeya S."/>
            <person name="Fitzgerald M."/>
            <person name="Haas B."/>
            <person name="Abouelleil A."/>
            <person name="Alvarado L."/>
            <person name="Arachchi H.M."/>
            <person name="Berlin A."/>
            <person name="Brown A."/>
            <person name="Chapman S.B."/>
            <person name="Chen Z."/>
            <person name="Dunbar C."/>
            <person name="Freedman E."/>
            <person name="Gearin G."/>
            <person name="Gellesch M."/>
            <person name="Goldberg J."/>
            <person name="Griggs A."/>
            <person name="Gujja S."/>
            <person name="Heilman E."/>
            <person name="Heiman D."/>
            <person name="Howarth C."/>
            <person name="Larson L."/>
            <person name="Lui A."/>
            <person name="MacDonald P.J.P."/>
            <person name="Mehta T."/>
            <person name="Montmayeur A."/>
            <person name="Murphy C."/>
            <person name="Neiman D."/>
            <person name="Pearson M."/>
            <person name="Priest M."/>
            <person name="Roberts A."/>
            <person name="Saif S."/>
            <person name="Shea T."/>
            <person name="Shenoy N."/>
            <person name="Sisk P."/>
            <person name="Stolte C."/>
            <person name="Sykes S."/>
            <person name="White J."/>
            <person name="Yandava C."/>
            <person name="Nusbaum C."/>
            <person name="Birren B."/>
        </authorList>
    </citation>
    <scope>NUCLEOTIDE SEQUENCE [LARGE SCALE GENOMIC DNA]</scope>
    <source>
        <strain evidence="7 8">29_1</strain>
    </source>
</reference>
<dbReference type="OrthoDB" id="1654357at2"/>
<feature type="transmembrane region" description="Helical" evidence="6">
    <location>
        <begin position="21"/>
        <end position="44"/>
    </location>
</feature>
<evidence type="ECO:0000313" key="7">
    <source>
        <dbReference type="EMBL" id="EFW03356.1"/>
    </source>
</evidence>
<comment type="caution">
    <text evidence="7">The sequence shown here is derived from an EMBL/GenBank/DDBJ whole genome shotgun (WGS) entry which is preliminary data.</text>
</comment>
<name>E7GF77_9FIRM</name>
<accession>E7GF77</accession>
<sequence length="267" mass="30801">MKHFYDKCVEIYDDYRAVVPSYAAAALSFYLLLIIVPAFSLVAVGTSLLNIDMSLIENIIQQIVMPEYSAMIIDVLESRSVNTVALVTMIISIYTVSRGVGNIYEISKNMYQEDRDESLISYYIYTFKVTIFLLLLFIGIIAVMALGPLAYIFNILYSLFGIRHIFLYFLMVFCLMSIYMIVPRIRTHHSDAFQGALVASALMLVLYYGLNIYFQFADFQSVYGPLSFIVVILFVFDWAAEIFYIGMYITNLLHLRRKEDEKRTSRN</sequence>
<comment type="subcellular location">
    <subcellularLocation>
        <location evidence="1">Cell membrane</location>
        <topology evidence="1">Multi-pass membrane protein</topology>
    </subcellularLocation>
</comment>
<protein>
    <submittedName>
        <fullName evidence="7">Uncharacterized protein</fullName>
    </submittedName>
</protein>
<keyword evidence="4 6" id="KW-1133">Transmembrane helix</keyword>
<evidence type="ECO:0000256" key="2">
    <source>
        <dbReference type="ARBA" id="ARBA00022475"/>
    </source>
</evidence>
<dbReference type="Proteomes" id="UP000003157">
    <property type="component" value="Unassembled WGS sequence"/>
</dbReference>
<evidence type="ECO:0000256" key="3">
    <source>
        <dbReference type="ARBA" id="ARBA00022692"/>
    </source>
</evidence>
<dbReference type="HOGENOM" id="CLU_1040959_0_0_9"/>
<evidence type="ECO:0000256" key="1">
    <source>
        <dbReference type="ARBA" id="ARBA00004651"/>
    </source>
</evidence>
<evidence type="ECO:0000256" key="5">
    <source>
        <dbReference type="ARBA" id="ARBA00023136"/>
    </source>
</evidence>
<feature type="transmembrane region" description="Helical" evidence="6">
    <location>
        <begin position="226"/>
        <end position="249"/>
    </location>
</feature>
<keyword evidence="2" id="KW-1003">Cell membrane</keyword>
<keyword evidence="8" id="KW-1185">Reference proteome</keyword>
<feature type="transmembrane region" description="Helical" evidence="6">
    <location>
        <begin position="165"/>
        <end position="182"/>
    </location>
</feature>
<evidence type="ECO:0000256" key="6">
    <source>
        <dbReference type="SAM" id="Phobius"/>
    </source>
</evidence>
<dbReference type="AlphaFoldDB" id="E7GF77"/>
<dbReference type="PANTHER" id="PTHR30213:SF0">
    <property type="entry name" value="UPF0761 MEMBRANE PROTEIN YIHY"/>
    <property type="match status" value="1"/>
</dbReference>
<feature type="transmembrane region" description="Helical" evidence="6">
    <location>
        <begin position="81"/>
        <end position="101"/>
    </location>
</feature>
<gene>
    <name evidence="7" type="ORF">HMPREF9488_03420</name>
</gene>
<evidence type="ECO:0000256" key="4">
    <source>
        <dbReference type="ARBA" id="ARBA00022989"/>
    </source>
</evidence>
<evidence type="ECO:0000313" key="8">
    <source>
        <dbReference type="Proteomes" id="UP000003157"/>
    </source>
</evidence>
<dbReference type="STRING" id="100884.GCA_000269565_00753"/>
<dbReference type="PIRSF" id="PIRSF035875">
    <property type="entry name" value="RNase_BN"/>
    <property type="match status" value="1"/>
</dbReference>
<dbReference type="InterPro" id="IPR017039">
    <property type="entry name" value="Virul_fac_BrkB"/>
</dbReference>